<evidence type="ECO:0000256" key="4">
    <source>
        <dbReference type="ARBA" id="ARBA00022679"/>
    </source>
</evidence>
<comment type="similarity">
    <text evidence="2">Belongs to the UPL family. K-HECT subfamily.</text>
</comment>
<evidence type="ECO:0000313" key="8">
    <source>
        <dbReference type="EMBL" id="KAK8898953.1"/>
    </source>
</evidence>
<dbReference type="SUPFAM" id="SSF48371">
    <property type="entry name" value="ARM repeat"/>
    <property type="match status" value="1"/>
</dbReference>
<dbReference type="Proteomes" id="UP001470230">
    <property type="component" value="Unassembled WGS sequence"/>
</dbReference>
<gene>
    <name evidence="8" type="ORF">M9Y10_001246</name>
</gene>
<evidence type="ECO:0000259" key="7">
    <source>
        <dbReference type="PROSITE" id="PS50237"/>
    </source>
</evidence>
<dbReference type="InterPro" id="IPR000569">
    <property type="entry name" value="HECT_dom"/>
</dbReference>
<organism evidence="8 9">
    <name type="scientific">Tritrichomonas musculus</name>
    <dbReference type="NCBI Taxonomy" id="1915356"/>
    <lineage>
        <taxon>Eukaryota</taxon>
        <taxon>Metamonada</taxon>
        <taxon>Parabasalia</taxon>
        <taxon>Tritrichomonadida</taxon>
        <taxon>Tritrichomonadidae</taxon>
        <taxon>Tritrichomonas</taxon>
    </lineage>
</organism>
<comment type="caution">
    <text evidence="8">The sequence shown here is derived from an EMBL/GenBank/DDBJ whole genome shotgun (WGS) entry which is preliminary data.</text>
</comment>
<sequence length="1103" mass="125927">MNFGDGLAKRFSPASYKRILNDIKSKNMTSKTQGLENLAETLAFAEPSQLKNFPMKETCREIVKIFQNSSDITVLTLTTQCIINILDAIFESHKIITNSNYIQILKEKIQYKLLSDLSLIENVIHSISILSKYRSKEISHTIIVKFILDNIDLISTPEKHHASIALSKITSSGICQNFSKYLPQICSYFSSDDLIVANNMIDAFTNILNSISFSEIPLETSQTISQVTPEIKDPEILIRVLELIQRLTYFQKFSESIIDHQLDFDKILFENDYNGFYIKIRRIILLIIRSFLPVPDFPIGFWENDRAVPNNSEKFAANIQKVLLELASEKIGDFDLIFVCLAMTYQLSPGEIPSFLLPLMIATSQDPKNAPFALLLSLNLPDKQLLSSSGLISQLSLIIIEDPLISPWYKQKLIVLKSFESSPSTDRPSISSFKSFSDIFQFFNTTNLSSFELHVSGYTNKFLELMQKEENYDRYDFAHIVENLHQIITYMTIPDLIDPFESMSTGELATGTMIVDVKYGSKTFNHRKFDNTSLLIAIEAWYNETVYHITTNDLLNASRHSGRLGQLVSLENMNTVGYTHIGLLHRAFGTKRYKRFSFRIDGKKYSAFDFMFQSVARNLPNPEYWPLVVPEIEMISEEDDQELNETDSMSRIEVPTDKIPNKLVFQILRRIHTVKPSTDLCCPEFERTLHPHLMSFFLDVGLFSPAVQIAFHFPFLFSFEFRTFVFRMISSDFFSSLSYAQKVIFNAPEKLRSGRIFNHCKIHRNSLFEDGYTLMNKIASGPLQLDISFDKEAGFGIGPTKEFVSLFAEELTKKKYNMWRSDNQGENDFAWTQIGLFPRSDSDPQLFFIFGVLCAKAVNMNTVLPIPLSVEFFKLIKGEKVTLKEVDPLIARSLECREGLYGLPFAIQNSDGLIELIENGGQIEVNSENVEEYVALVEDFVCGSKLDFIRERFCDGFSCVFQRGVWDIFEAREWRKLIAGEDVSITMKDLKSYVEISHGYQEDSPQISMLFEVLTEFDNDQKSLFVKFITGSERLPIGGLASLQPKLAVAKRIDNSVQNPDDSLPSVMTCTNYFKLPPYSSKVTMKEKILMAITEGQGAFLLT</sequence>
<keyword evidence="4" id="KW-0808">Transferase</keyword>
<keyword evidence="5 6" id="KW-0833">Ubl conjugation pathway</keyword>
<protein>
    <recommendedName>
        <fullName evidence="3">HECT-type E3 ubiquitin transferase</fullName>
        <ecNumber evidence="3">2.3.2.26</ecNumber>
    </recommendedName>
</protein>
<dbReference type="EMBL" id="JAPFFF010000001">
    <property type="protein sequence ID" value="KAK8898953.1"/>
    <property type="molecule type" value="Genomic_DNA"/>
</dbReference>
<reference evidence="8 9" key="1">
    <citation type="submission" date="2024-04" db="EMBL/GenBank/DDBJ databases">
        <title>Tritrichomonas musculus Genome.</title>
        <authorList>
            <person name="Alves-Ferreira E."/>
            <person name="Grigg M."/>
            <person name="Lorenzi H."/>
            <person name="Galac M."/>
        </authorList>
    </citation>
    <scope>NUCLEOTIDE SEQUENCE [LARGE SCALE GENOMIC DNA]</scope>
    <source>
        <strain evidence="8 9">EAF2021</strain>
    </source>
</reference>
<dbReference type="InterPro" id="IPR016024">
    <property type="entry name" value="ARM-type_fold"/>
</dbReference>
<dbReference type="PROSITE" id="PS50237">
    <property type="entry name" value="HECT"/>
    <property type="match status" value="1"/>
</dbReference>
<dbReference type="Gene3D" id="3.30.2410.10">
    <property type="entry name" value="Hect, E3 ligase catalytic domain"/>
    <property type="match status" value="1"/>
</dbReference>
<evidence type="ECO:0000313" key="9">
    <source>
        <dbReference type="Proteomes" id="UP001470230"/>
    </source>
</evidence>
<dbReference type="Gene3D" id="3.90.1750.10">
    <property type="entry name" value="Hect, E3 ligase catalytic domains"/>
    <property type="match status" value="1"/>
</dbReference>
<dbReference type="SMART" id="SM00119">
    <property type="entry name" value="HECTc"/>
    <property type="match status" value="1"/>
</dbReference>
<dbReference type="Pfam" id="PF00632">
    <property type="entry name" value="HECT"/>
    <property type="match status" value="1"/>
</dbReference>
<evidence type="ECO:0000256" key="6">
    <source>
        <dbReference type="PROSITE-ProRule" id="PRU00104"/>
    </source>
</evidence>
<feature type="active site" description="Glycyl thioester intermediate" evidence="6">
    <location>
        <position position="1070"/>
    </location>
</feature>
<name>A0ABR2L7E7_9EUKA</name>
<evidence type="ECO:0000256" key="1">
    <source>
        <dbReference type="ARBA" id="ARBA00000885"/>
    </source>
</evidence>
<dbReference type="PANTHER" id="PTHR45670">
    <property type="entry name" value="E3 UBIQUITIN-PROTEIN LIGASE TRIP12"/>
    <property type="match status" value="1"/>
</dbReference>
<dbReference type="EC" id="2.3.2.26" evidence="3"/>
<feature type="domain" description="HECT" evidence="7">
    <location>
        <begin position="770"/>
        <end position="1103"/>
    </location>
</feature>
<comment type="catalytic activity">
    <reaction evidence="1">
        <text>S-ubiquitinyl-[E2 ubiquitin-conjugating enzyme]-L-cysteine + [acceptor protein]-L-lysine = [E2 ubiquitin-conjugating enzyme]-L-cysteine + N(6)-ubiquitinyl-[acceptor protein]-L-lysine.</text>
        <dbReference type="EC" id="2.3.2.26"/>
    </reaction>
</comment>
<evidence type="ECO:0000256" key="5">
    <source>
        <dbReference type="ARBA" id="ARBA00022786"/>
    </source>
</evidence>
<dbReference type="Gene3D" id="1.25.10.10">
    <property type="entry name" value="Leucine-rich Repeat Variant"/>
    <property type="match status" value="1"/>
</dbReference>
<keyword evidence="9" id="KW-1185">Reference proteome</keyword>
<dbReference type="Gene3D" id="3.30.2160.10">
    <property type="entry name" value="Hect, E3 ligase catalytic domain"/>
    <property type="match status" value="1"/>
</dbReference>
<dbReference type="InterPro" id="IPR011989">
    <property type="entry name" value="ARM-like"/>
</dbReference>
<accession>A0ABR2L7E7</accession>
<dbReference type="InterPro" id="IPR035983">
    <property type="entry name" value="Hect_E3_ubiquitin_ligase"/>
</dbReference>
<dbReference type="InterPro" id="IPR045322">
    <property type="entry name" value="HECTD1/TRIP12-like"/>
</dbReference>
<dbReference type="PANTHER" id="PTHR45670:SF1">
    <property type="entry name" value="E3 UBIQUITIN-PROTEIN LIGASE HECTD1"/>
    <property type="match status" value="1"/>
</dbReference>
<evidence type="ECO:0000256" key="2">
    <source>
        <dbReference type="ARBA" id="ARBA00006331"/>
    </source>
</evidence>
<evidence type="ECO:0000256" key="3">
    <source>
        <dbReference type="ARBA" id="ARBA00012485"/>
    </source>
</evidence>
<proteinExistence type="inferred from homology"/>
<dbReference type="SUPFAM" id="SSF56204">
    <property type="entry name" value="Hect, E3 ligase catalytic domain"/>
    <property type="match status" value="1"/>
</dbReference>